<dbReference type="InterPro" id="IPR006086">
    <property type="entry name" value="XPG-I_dom"/>
</dbReference>
<dbReference type="SMART" id="SM00484">
    <property type="entry name" value="XPGI"/>
    <property type="match status" value="1"/>
</dbReference>
<evidence type="ECO:0000259" key="7">
    <source>
        <dbReference type="SMART" id="SM00484"/>
    </source>
</evidence>
<dbReference type="Gene3D" id="3.40.50.1010">
    <property type="entry name" value="5'-nuclease"/>
    <property type="match status" value="2"/>
</dbReference>
<reference evidence="10" key="1">
    <citation type="submission" date="2013-02" db="EMBL/GenBank/DDBJ databases">
        <authorList>
            <consortium name="The Broad Institute Genome Sequencing Platform"/>
            <person name="Cuomo C."/>
            <person name="Becnel J."/>
            <person name="Sanscrainte N."/>
            <person name="Walker B."/>
            <person name="Young S.K."/>
            <person name="Zeng Q."/>
            <person name="Gargeya S."/>
            <person name="Fitzgerald M."/>
            <person name="Haas B."/>
            <person name="Abouelleil A."/>
            <person name="Alvarado L."/>
            <person name="Arachchi H.M."/>
            <person name="Berlin A.M."/>
            <person name="Chapman S.B."/>
            <person name="Dewar J."/>
            <person name="Goldberg J."/>
            <person name="Griggs A."/>
            <person name="Gujja S."/>
            <person name="Hansen M."/>
            <person name="Howarth C."/>
            <person name="Imamovic A."/>
            <person name="Larimer J."/>
            <person name="McCowan C."/>
            <person name="Murphy C."/>
            <person name="Neiman D."/>
            <person name="Pearson M."/>
            <person name="Priest M."/>
            <person name="Roberts A."/>
            <person name="Saif S."/>
            <person name="Shea T."/>
            <person name="Sisk P."/>
            <person name="Sykes S."/>
            <person name="Wortman J."/>
            <person name="Nusbaum C."/>
            <person name="Birren B."/>
        </authorList>
    </citation>
    <scope>NUCLEOTIDE SEQUENCE [LARGE SCALE GENOMIC DNA]</scope>
    <source>
        <strain evidence="10">PRA339</strain>
    </source>
</reference>
<dbReference type="GO" id="GO:0017108">
    <property type="term" value="F:5'-flap endonuclease activity"/>
    <property type="evidence" value="ECO:0007669"/>
    <property type="project" value="TreeGrafter"/>
</dbReference>
<dbReference type="Proteomes" id="UP000030655">
    <property type="component" value="Unassembled WGS sequence"/>
</dbReference>
<evidence type="ECO:0000256" key="5">
    <source>
        <dbReference type="ARBA" id="ARBA00022842"/>
    </source>
</evidence>
<dbReference type="SUPFAM" id="SSF47807">
    <property type="entry name" value="5' to 3' exonuclease, C-terminal subdomain"/>
    <property type="match status" value="1"/>
</dbReference>
<comment type="cofactor">
    <cofactor evidence="1">
        <name>Mg(2+)</name>
        <dbReference type="ChEBI" id="CHEBI:18420"/>
    </cofactor>
</comment>
<dbReference type="OrthoDB" id="31113at2759"/>
<dbReference type="GO" id="GO:0046872">
    <property type="term" value="F:metal ion binding"/>
    <property type="evidence" value="ECO:0007669"/>
    <property type="project" value="UniProtKB-KW"/>
</dbReference>
<dbReference type="InterPro" id="IPR036279">
    <property type="entry name" value="5-3_exonuclease_C_sf"/>
</dbReference>
<dbReference type="Pfam" id="PF00752">
    <property type="entry name" value="XPG_N"/>
    <property type="match status" value="1"/>
</dbReference>
<sequence>MGVKNLWQLFHPKEYVTPKDTKLAIDTSAWLYQLNNTNILYNTYFRIIKLIHNSNKPYFIFDGHPSFLKKLTIEKRKELMKKNEVNNFIKNIVNNRMCKCNKPFRECEHGSVKSEYHFNHLYKTVKNTLSNHNFNWGDDFYKSESFLKKSKVNKLNYLLKMRELRGYSLVNDEKDLQSFSLKQIEGVKQRNKVLEMINQIERNRVMSDCRKEFYFSKEKIESEEESELVFTDDEINHSNRNKEISEENEITFDEIKNISKKEISNETESDKEIQNIEEIKEEKDKNFKETLKDSEKNKETTEGISKNPEEINESQVNLEIIEPVELIEEVEPTNLLESNEPIESSDSKESFTIKDHESTKKLINDINLMYISTLDTIKQIVSCFNLPIVQSIGESDVQLAYMNKTGIVDAVITDDNDVFVHGSKKIYRNFFTNAPTLHVNEYSQEYLIKLAYFIGCDYSLGVKNIGLKKAMKLVDTVKDEEIALLKEVYNDSSFTPVNDHKFSTSKTKIIDSFKRMGGSKEEAIRIKNLLDKCECEYLKE</sequence>
<keyword evidence="10" id="KW-1185">Reference proteome</keyword>
<protein>
    <recommendedName>
        <fullName evidence="11">XPG-I domain-containing protein</fullName>
    </recommendedName>
</protein>
<dbReference type="PANTHER" id="PTHR11081:SF59">
    <property type="entry name" value="FI23547P1"/>
    <property type="match status" value="1"/>
</dbReference>
<evidence type="ECO:0000256" key="4">
    <source>
        <dbReference type="ARBA" id="ARBA00022801"/>
    </source>
</evidence>
<dbReference type="SUPFAM" id="SSF88723">
    <property type="entry name" value="PIN domain-like"/>
    <property type="match status" value="1"/>
</dbReference>
<dbReference type="EMBL" id="KK365386">
    <property type="protein sequence ID" value="KCZ79082.1"/>
    <property type="molecule type" value="Genomic_DNA"/>
</dbReference>
<evidence type="ECO:0000256" key="2">
    <source>
        <dbReference type="ARBA" id="ARBA00022722"/>
    </source>
</evidence>
<evidence type="ECO:0000259" key="8">
    <source>
        <dbReference type="SMART" id="SM00485"/>
    </source>
</evidence>
<feature type="region of interest" description="Disordered" evidence="6">
    <location>
        <begin position="284"/>
        <end position="304"/>
    </location>
</feature>
<evidence type="ECO:0000313" key="10">
    <source>
        <dbReference type="Proteomes" id="UP000030655"/>
    </source>
</evidence>
<feature type="compositionally biased region" description="Basic and acidic residues" evidence="6">
    <location>
        <begin position="284"/>
        <end position="301"/>
    </location>
</feature>
<keyword evidence="2" id="KW-0540">Nuclease</keyword>
<keyword evidence="3" id="KW-0479">Metal-binding</keyword>
<feature type="domain" description="XPG N-terminal" evidence="8">
    <location>
        <begin position="1"/>
        <end position="83"/>
    </location>
</feature>
<dbReference type="InterPro" id="IPR006085">
    <property type="entry name" value="XPG_DNA_repair_N"/>
</dbReference>
<dbReference type="VEuPathDB" id="MicrosporidiaDB:H312_03532"/>
<dbReference type="CDD" id="cd09900">
    <property type="entry name" value="H3TH_XPG-like"/>
    <property type="match status" value="1"/>
</dbReference>
<accession>A0A059EW59</accession>
<keyword evidence="5" id="KW-0460">Magnesium</keyword>
<dbReference type="SMART" id="SM00485">
    <property type="entry name" value="XPGN"/>
    <property type="match status" value="1"/>
</dbReference>
<dbReference type="AlphaFoldDB" id="A0A059EW59"/>
<evidence type="ECO:0000313" key="9">
    <source>
        <dbReference type="EMBL" id="KCZ79082.1"/>
    </source>
</evidence>
<proteinExistence type="predicted"/>
<evidence type="ECO:0008006" key="11">
    <source>
        <dbReference type="Google" id="ProtNLM"/>
    </source>
</evidence>
<dbReference type="InterPro" id="IPR029060">
    <property type="entry name" value="PIN-like_dom_sf"/>
</dbReference>
<dbReference type="Gene3D" id="1.10.150.20">
    <property type="entry name" value="5' to 3' exonuclease, C-terminal subdomain"/>
    <property type="match status" value="1"/>
</dbReference>
<feature type="domain" description="XPG-I" evidence="7">
    <location>
        <begin position="382"/>
        <end position="452"/>
    </location>
</feature>
<evidence type="ECO:0000256" key="6">
    <source>
        <dbReference type="SAM" id="MobiDB-lite"/>
    </source>
</evidence>
<dbReference type="InterPro" id="IPR008918">
    <property type="entry name" value="HhH2"/>
</dbReference>
<dbReference type="PRINTS" id="PR00853">
    <property type="entry name" value="XPGRADSUPER"/>
</dbReference>
<dbReference type="Pfam" id="PF00867">
    <property type="entry name" value="XPG_I"/>
    <property type="match status" value="1"/>
</dbReference>
<dbReference type="GO" id="GO:0006281">
    <property type="term" value="P:DNA repair"/>
    <property type="evidence" value="ECO:0007669"/>
    <property type="project" value="UniProtKB-ARBA"/>
</dbReference>
<dbReference type="STRING" id="1288291.A0A059EW59"/>
<dbReference type="SMART" id="SM00279">
    <property type="entry name" value="HhH2"/>
    <property type="match status" value="1"/>
</dbReference>
<name>A0A059EW59_9MICR</name>
<evidence type="ECO:0000256" key="1">
    <source>
        <dbReference type="ARBA" id="ARBA00001946"/>
    </source>
</evidence>
<evidence type="ECO:0000256" key="3">
    <source>
        <dbReference type="ARBA" id="ARBA00022723"/>
    </source>
</evidence>
<organism evidence="9 10">
    <name type="scientific">Anncaliia algerae PRA339</name>
    <dbReference type="NCBI Taxonomy" id="1288291"/>
    <lineage>
        <taxon>Eukaryota</taxon>
        <taxon>Fungi</taxon>
        <taxon>Fungi incertae sedis</taxon>
        <taxon>Microsporidia</taxon>
        <taxon>Tubulinosematoidea</taxon>
        <taxon>Tubulinosematidae</taxon>
        <taxon>Anncaliia</taxon>
    </lineage>
</organism>
<gene>
    <name evidence="9" type="ORF">H312_03532</name>
</gene>
<reference evidence="9 10" key="2">
    <citation type="submission" date="2014-03" db="EMBL/GenBank/DDBJ databases">
        <title>The Genome Sequence of Anncaliia algerae insect isolate PRA339.</title>
        <authorList>
            <consortium name="The Broad Institute Genome Sequencing Platform"/>
            <consortium name="The Broad Institute Genome Sequencing Center for Infectious Disease"/>
            <person name="Cuomo C."/>
            <person name="Becnel J."/>
            <person name="Sanscrainte N."/>
            <person name="Walker B."/>
            <person name="Young S.K."/>
            <person name="Zeng Q."/>
            <person name="Gargeya S."/>
            <person name="Fitzgerald M."/>
            <person name="Haas B."/>
            <person name="Abouelleil A."/>
            <person name="Alvarado L."/>
            <person name="Arachchi H.M."/>
            <person name="Berlin A.M."/>
            <person name="Chapman S.B."/>
            <person name="Dewar J."/>
            <person name="Goldberg J."/>
            <person name="Griggs A."/>
            <person name="Gujja S."/>
            <person name="Hansen M."/>
            <person name="Howarth C."/>
            <person name="Imamovic A."/>
            <person name="Larimer J."/>
            <person name="McCowan C."/>
            <person name="Murphy C."/>
            <person name="Neiman D."/>
            <person name="Pearson M."/>
            <person name="Priest M."/>
            <person name="Roberts A."/>
            <person name="Saif S."/>
            <person name="Shea T."/>
            <person name="Sisk P."/>
            <person name="Sykes S."/>
            <person name="Wortman J."/>
            <person name="Nusbaum C."/>
            <person name="Birren B."/>
        </authorList>
    </citation>
    <scope>NUCLEOTIDE SEQUENCE [LARGE SCALE GENOMIC DNA]</scope>
    <source>
        <strain evidence="9 10">PRA339</strain>
    </source>
</reference>
<dbReference type="InterPro" id="IPR006084">
    <property type="entry name" value="XPG/Rad2"/>
</dbReference>
<dbReference type="GO" id="GO:0003677">
    <property type="term" value="F:DNA binding"/>
    <property type="evidence" value="ECO:0007669"/>
    <property type="project" value="InterPro"/>
</dbReference>
<keyword evidence="4" id="KW-0378">Hydrolase</keyword>
<dbReference type="HOGENOM" id="CLU_027593_0_0_1"/>
<dbReference type="PANTHER" id="PTHR11081">
    <property type="entry name" value="FLAP ENDONUCLEASE FAMILY MEMBER"/>
    <property type="match status" value="1"/>
</dbReference>